<keyword evidence="3" id="KW-1185">Reference proteome</keyword>
<dbReference type="RefSeq" id="WP_310549411.1">
    <property type="nucleotide sequence ID" value="NZ_JAVKGR010000029.1"/>
</dbReference>
<feature type="transmembrane region" description="Helical" evidence="1">
    <location>
        <begin position="231"/>
        <end position="257"/>
    </location>
</feature>
<sequence>MCSLAAVQSFRDIETQVPPHQPSFGWVTIEELPDGLTHEEAVSTLDEAAETHQTTLTLESRDRGDGSLRTFYRFGDPSEPDVEVAAFDPDVTVTVEPSSEVGAEPLRGTYHFTGTEQELRGLLQTLQAADFDATSTDGQTLPFLLGRLSDVGLLPALGLGALSLILAVGYEVSQRRRVYLIQRLHGLSTLQIARHEAARCLRESSLSAVVVLAITAGALLLYNGWARFPDYLPWLVALLVTVVGTVTALVIACLIFWPQREDATTIKGAEPTRSQGIAAVMTQAVAVLAMSALIGSMISSVRSLVNQQESLAHWDRADDLVAVHYDGPDVEDPDSEVTAQFADYARERDQANSVLLSMHQEDYLLANQEFLEREDVTITTDHDPALPQVLAPTTAPEDTGERAWDRYTELITGMDPSLEKSTASFGEYAAPRDLFTYSETDTTNDAEHDHPVLIVFPEGLDGLPDVLFPFFGSDLLFDSPDTTHEELHELGFADYVSAYVDVAADARHQIIQAEHRIQATGAALLLSVGVLGVSATAAAGVHCARNRQRLFVSTIHGLSFLRIHGGFIGTLSTVTLLASGLGVLATPLPNVERGLLVAATVVVTTCLTAGITAAHHRRTLDRSVRRD</sequence>
<evidence type="ECO:0000313" key="2">
    <source>
        <dbReference type="EMBL" id="MDR8020429.1"/>
    </source>
</evidence>
<feature type="transmembrane region" description="Helical" evidence="1">
    <location>
        <begin position="522"/>
        <end position="544"/>
    </location>
</feature>
<keyword evidence="1" id="KW-0472">Membrane</keyword>
<gene>
    <name evidence="2" type="ORF">RIL96_12750</name>
</gene>
<organism evidence="2 3">
    <name type="scientific">Nesterenkonia aerolata</name>
    <dbReference type="NCBI Taxonomy" id="3074079"/>
    <lineage>
        <taxon>Bacteria</taxon>
        <taxon>Bacillati</taxon>
        <taxon>Actinomycetota</taxon>
        <taxon>Actinomycetes</taxon>
        <taxon>Micrococcales</taxon>
        <taxon>Micrococcaceae</taxon>
        <taxon>Nesterenkonia</taxon>
    </lineage>
</organism>
<feature type="transmembrane region" description="Helical" evidence="1">
    <location>
        <begin position="594"/>
        <end position="616"/>
    </location>
</feature>
<evidence type="ECO:0008006" key="4">
    <source>
        <dbReference type="Google" id="ProtNLM"/>
    </source>
</evidence>
<keyword evidence="1" id="KW-0812">Transmembrane</keyword>
<accession>A0ABU2DV91</accession>
<dbReference type="EMBL" id="JAVKGR010000029">
    <property type="protein sequence ID" value="MDR8020429.1"/>
    <property type="molecule type" value="Genomic_DNA"/>
</dbReference>
<evidence type="ECO:0000256" key="1">
    <source>
        <dbReference type="SAM" id="Phobius"/>
    </source>
</evidence>
<dbReference type="Proteomes" id="UP001251870">
    <property type="component" value="Unassembled WGS sequence"/>
</dbReference>
<protein>
    <recommendedName>
        <fullName evidence="4">DUF1430 domain-containing protein</fullName>
    </recommendedName>
</protein>
<feature type="transmembrane region" description="Helical" evidence="1">
    <location>
        <begin position="277"/>
        <end position="298"/>
    </location>
</feature>
<proteinExistence type="predicted"/>
<comment type="caution">
    <text evidence="2">The sequence shown here is derived from an EMBL/GenBank/DDBJ whole genome shotgun (WGS) entry which is preliminary data.</text>
</comment>
<feature type="transmembrane region" description="Helical" evidence="1">
    <location>
        <begin position="152"/>
        <end position="173"/>
    </location>
</feature>
<feature type="transmembrane region" description="Helical" evidence="1">
    <location>
        <begin position="565"/>
        <end position="588"/>
    </location>
</feature>
<name>A0ABU2DV91_9MICC</name>
<feature type="transmembrane region" description="Helical" evidence="1">
    <location>
        <begin position="204"/>
        <end position="225"/>
    </location>
</feature>
<reference evidence="2 3" key="1">
    <citation type="submission" date="2023-09" db="EMBL/GenBank/DDBJ databases">
        <title>Description of three actinobacteria isolated from air of manufacturing shop in a pharmaceutical factory.</title>
        <authorList>
            <person name="Zhang D.-F."/>
        </authorList>
    </citation>
    <scope>NUCLEOTIDE SEQUENCE [LARGE SCALE GENOMIC DNA]</scope>
    <source>
        <strain evidence="2 3">LY-0111</strain>
    </source>
</reference>
<keyword evidence="1" id="KW-1133">Transmembrane helix</keyword>
<evidence type="ECO:0000313" key="3">
    <source>
        <dbReference type="Proteomes" id="UP001251870"/>
    </source>
</evidence>